<dbReference type="InterPro" id="IPR020802">
    <property type="entry name" value="TesA-like"/>
</dbReference>
<evidence type="ECO:0000259" key="7">
    <source>
        <dbReference type="PROSITE" id="PS50075"/>
    </source>
</evidence>
<keyword evidence="4" id="KW-0597">Phosphoprotein</keyword>
<dbReference type="PROSITE" id="PS00012">
    <property type="entry name" value="PHOSPHOPANTETHEINE"/>
    <property type="match status" value="1"/>
</dbReference>
<dbReference type="Pfam" id="PF02801">
    <property type="entry name" value="Ketoacyl-synt_C"/>
    <property type="match status" value="1"/>
</dbReference>
<reference evidence="10" key="1">
    <citation type="submission" date="2016-10" db="EMBL/GenBank/DDBJ databases">
        <authorList>
            <person name="Varghese N."/>
            <person name="Submissions S."/>
        </authorList>
    </citation>
    <scope>NUCLEOTIDE SEQUENCE [LARGE SCALE GENOMIC DNA]</scope>
    <source>
        <strain evidence="10">DSM 44437</strain>
    </source>
</reference>
<comment type="pathway">
    <text evidence="2">Siderophore biosynthesis.</text>
</comment>
<dbReference type="InterPro" id="IPR001031">
    <property type="entry name" value="Thioesterase"/>
</dbReference>
<dbReference type="InterPro" id="IPR036736">
    <property type="entry name" value="ACP-like_sf"/>
</dbReference>
<dbReference type="InterPro" id="IPR020841">
    <property type="entry name" value="PKS_Beta-ketoAc_synthase_dom"/>
</dbReference>
<dbReference type="InterPro" id="IPR023213">
    <property type="entry name" value="CAT-like_dom_sf"/>
</dbReference>
<dbReference type="SMART" id="SM00827">
    <property type="entry name" value="PKS_AT"/>
    <property type="match status" value="1"/>
</dbReference>
<dbReference type="EMBL" id="FOFV01000024">
    <property type="protein sequence ID" value="SES36764.1"/>
    <property type="molecule type" value="Genomic_DNA"/>
</dbReference>
<dbReference type="GO" id="GO:0071770">
    <property type="term" value="P:DIM/DIP cell wall layer assembly"/>
    <property type="evidence" value="ECO:0007669"/>
    <property type="project" value="TreeGrafter"/>
</dbReference>
<dbReference type="SMART" id="SM00822">
    <property type="entry name" value="PKS_KR"/>
    <property type="match status" value="1"/>
</dbReference>
<dbReference type="InterPro" id="IPR001227">
    <property type="entry name" value="Ac_transferase_dom_sf"/>
</dbReference>
<dbReference type="InterPro" id="IPR013968">
    <property type="entry name" value="PKS_KR"/>
</dbReference>
<dbReference type="InterPro" id="IPR057326">
    <property type="entry name" value="KR_dom"/>
</dbReference>
<dbReference type="CDD" id="cd00833">
    <property type="entry name" value="PKS"/>
    <property type="match status" value="1"/>
</dbReference>
<dbReference type="Pfam" id="PF00109">
    <property type="entry name" value="ketoacyl-synt"/>
    <property type="match status" value="1"/>
</dbReference>
<evidence type="ECO:0000256" key="6">
    <source>
        <dbReference type="ARBA" id="ARBA00022679"/>
    </source>
</evidence>
<comment type="cofactor">
    <cofactor evidence="1">
        <name>pantetheine 4'-phosphate</name>
        <dbReference type="ChEBI" id="CHEBI:47942"/>
    </cofactor>
</comment>
<dbReference type="InterPro" id="IPR016035">
    <property type="entry name" value="Acyl_Trfase/lysoPLipase"/>
</dbReference>
<dbReference type="Gene3D" id="3.40.50.1820">
    <property type="entry name" value="alpha/beta hydrolase"/>
    <property type="match status" value="1"/>
</dbReference>
<keyword evidence="6 9" id="KW-0808">Transferase</keyword>
<dbReference type="SUPFAM" id="SSF52777">
    <property type="entry name" value="CoA-dependent acyltransferases"/>
    <property type="match status" value="2"/>
</dbReference>
<dbReference type="InterPro" id="IPR029058">
    <property type="entry name" value="AB_hydrolase_fold"/>
</dbReference>
<dbReference type="FunFam" id="3.30.559.10:FF:000023">
    <property type="entry name" value="Non-ribosomal peptide synthetase"/>
    <property type="match status" value="1"/>
</dbReference>
<dbReference type="InterPro" id="IPR001242">
    <property type="entry name" value="Condensation_dom"/>
</dbReference>
<dbReference type="Pfam" id="PF08659">
    <property type="entry name" value="KR"/>
    <property type="match status" value="1"/>
</dbReference>
<dbReference type="InterPro" id="IPR006162">
    <property type="entry name" value="Ppantetheine_attach_site"/>
</dbReference>
<dbReference type="InterPro" id="IPR014030">
    <property type="entry name" value="Ketoacyl_synth_N"/>
</dbReference>
<name>A0A1H9WSG4_9PSEU</name>
<dbReference type="Gene3D" id="3.30.559.10">
    <property type="entry name" value="Chloramphenicol acetyltransferase-like domain"/>
    <property type="match status" value="1"/>
</dbReference>
<evidence type="ECO:0000259" key="8">
    <source>
        <dbReference type="PROSITE" id="PS52004"/>
    </source>
</evidence>
<dbReference type="InterPro" id="IPR036291">
    <property type="entry name" value="NAD(P)-bd_dom_sf"/>
</dbReference>
<dbReference type="RefSeq" id="WP_089925915.1">
    <property type="nucleotide sequence ID" value="NZ_FOFV01000024.1"/>
</dbReference>
<dbReference type="SUPFAM" id="SSF52151">
    <property type="entry name" value="FabD/lysophospholipase-like"/>
    <property type="match status" value="1"/>
</dbReference>
<dbReference type="InterPro" id="IPR014043">
    <property type="entry name" value="Acyl_transferase_dom"/>
</dbReference>
<evidence type="ECO:0000256" key="3">
    <source>
        <dbReference type="ARBA" id="ARBA00022450"/>
    </source>
</evidence>
<dbReference type="Gene3D" id="3.40.47.10">
    <property type="match status" value="1"/>
</dbReference>
<dbReference type="PANTHER" id="PTHR43775:SF37">
    <property type="entry name" value="SI:DKEY-61P9.11"/>
    <property type="match status" value="1"/>
</dbReference>
<dbReference type="Gene3D" id="3.40.366.10">
    <property type="entry name" value="Malonyl-Coenzyme A Acyl Carrier Protein, domain 2"/>
    <property type="match status" value="1"/>
</dbReference>
<dbReference type="InterPro" id="IPR032821">
    <property type="entry name" value="PKS_assoc"/>
</dbReference>
<dbReference type="InterPro" id="IPR057737">
    <property type="entry name" value="Condensation_MtbB-like"/>
</dbReference>
<dbReference type="PANTHER" id="PTHR43775">
    <property type="entry name" value="FATTY ACID SYNTHASE"/>
    <property type="match status" value="1"/>
</dbReference>
<proteinExistence type="predicted"/>
<dbReference type="SUPFAM" id="SSF51735">
    <property type="entry name" value="NAD(P)-binding Rossmann-fold domains"/>
    <property type="match status" value="2"/>
</dbReference>
<keyword evidence="5" id="KW-0436">Ligase</keyword>
<evidence type="ECO:0000313" key="9">
    <source>
        <dbReference type="EMBL" id="SES36764.1"/>
    </source>
</evidence>
<dbReference type="SUPFAM" id="SSF53901">
    <property type="entry name" value="Thiolase-like"/>
    <property type="match status" value="1"/>
</dbReference>
<dbReference type="STRING" id="65499.SAMN04488000_12461"/>
<dbReference type="Gene3D" id="1.10.1200.10">
    <property type="entry name" value="ACP-like"/>
    <property type="match status" value="1"/>
</dbReference>
<dbReference type="InterPro" id="IPR016039">
    <property type="entry name" value="Thiolase-like"/>
</dbReference>
<dbReference type="Pfam" id="PF00698">
    <property type="entry name" value="Acyl_transf_1"/>
    <property type="match status" value="1"/>
</dbReference>
<dbReference type="GO" id="GO:0031177">
    <property type="term" value="F:phosphopantetheine binding"/>
    <property type="evidence" value="ECO:0007669"/>
    <property type="project" value="InterPro"/>
</dbReference>
<feature type="domain" description="Ketosynthase family 3 (KS3)" evidence="8">
    <location>
        <begin position="1"/>
        <end position="426"/>
    </location>
</feature>
<dbReference type="PROSITE" id="PS00098">
    <property type="entry name" value="THIOLASE_1"/>
    <property type="match status" value="1"/>
</dbReference>
<feature type="domain" description="Carrier" evidence="7">
    <location>
        <begin position="1309"/>
        <end position="1384"/>
    </location>
</feature>
<dbReference type="InterPro" id="IPR009081">
    <property type="entry name" value="PP-bd_ACP"/>
</dbReference>
<dbReference type="CDD" id="cd19535">
    <property type="entry name" value="Cyc_NRPS"/>
    <property type="match status" value="1"/>
</dbReference>
<evidence type="ECO:0000256" key="4">
    <source>
        <dbReference type="ARBA" id="ARBA00022553"/>
    </source>
</evidence>
<sequence length="2117" mass="222234">MIAITGLACRFPGAVDTTAFWELIRTGRSGLTRFTPEQLRATGVPTDLLSAPGYVPVGGLIEDQDAFDPDAFGLTDAEAALMDPQQRLFLQTCWQALEQAGHGGGVGAGTVGVYAGASHSAYLESNLRGRWDPTGGGADPVGSLRTAMATHGDYLPLQVAYRLNLTGPAMSITSTCSSSLVAVHVAAQALLAEECDTALAGGVSLIVPQGHGYLHVPDGIYSDDGVVRPYSADGSGIVYTQGVGAVVLRRLEDALADGDPVLAVLHGSAVNNDGALKAGFTAPSPRGQARVITEAQAVAGVEPRRVGYLEGHGTATALGDPIEVAALRSVFGPSERPWCGLGSVKATIGHANTAAGIASLIKTVLARSHGVVPPAPHHEPVNPELGLTGSAFHLSGEARPWPEDAEFAGVSSFGIGGTNCHVVLGPAPELPASTPDDRPQVLVVSGKTDGAARATARALGEHLPAVTDSAALADLAHTLDAGRTHHEHRISVVCSPGDLGSAASALREARPVEAARPRIVFAFPGAGSQYSGMGSVLHRTEPVFAHAVDRCAELLLPLTGHDVRDVVHGRAARVGDAAVGLPALFAVSLGTSELLTSWGVRPDVVLGHSLGEYTAAVVSGGLTLHDAARLVAVRCTEVSRAAGGGAMLSVDLADVSGLLAEHPDVDLAALNGPAGTVLSGTADAIAALEATARAAGLRYRRLRVDAALHSRLVEPAVPAVRAAAARLSPARPEIPVVSTLTGAAVTDELGTADHWARQLRDPVRFSPALREAVGTTPSVLVQVGPGSSLVTLARAHQDLPLADSVTTLDHDHDHAGAEAESVRAAVARLWARGAEVPLDGLRGGRRRRVVAPGYAFQSRRLWIDAPREQREAPRVPALLQLPRWHQLPPLPQALPDGHFLLAADADLPAARALGLPSVLEHDPATPVDGVVVLTRPGQDVESVVLAHADLARGLGGIEVPRLLAVTFGADRVESTDEVCPGAAAARALTRVLAQEHRGIRWRTLDLPASAEPDVVARTVLAELADLLGTPDERGGDIAWRSGTRWRRDIEPWPVTPVTGATTGLTRAIVSGGLGDVGLVVAERLARRGASVVLTSRRALGDVPDAAKTVDALTAEGLDIRTRTLDASDVDGWAALLAECSPDVVVHAAGAAATARAVPLRDVTSDEVTAHLRGKVGGATALREALAVVPESSRPGLVVLMSSAATLVGGIGTGPYAAANAALDAIATGEPRWTSVVWDGWSVGPGGAERDVVLRDALDAATGGRALDLVLDQHFIGVSPSVVAVSRTDLARRRNDAAFTEAAGSSPVGTLADPFEQRVAELWTELFGIAITAPDADFFALGGHSLLATGMLATLGQEYGVRLRLADLLGSPTVAGLAALLRTREVAPPTPVLQAVAAEPDSFPLTRVQHAYWIGRDGGYRWGDVPCHFFLEYDCADLDLARYEDAWNAVIARHPMLRAVVDAQGQAKVLHDLPRFRIRTHDLTALSEEDRERRLATLRERVSRKSGPADRWPLFTVQAALLPGHGVRLFLGVDVLICDAASWWVIDRDLHARYTDPSRELAPVGIHPAACVQALEDRRRGPDGERAASYWRARLPGLPAAPPIPVDETVTAGRFARHRATLDAGRWEQLKRLAAQHRVTPTAVLLTVYADVLADWSGADAFSVVLTLFDRPDIHPDVANVVGDFTSLVLHAVEDASVGTFAERAHRTQQRMFRDLDHREHSALDVLAEKSSAQGGVASVPVVFTSALGLTEVIGADHDPRWIGTKVAALSQTPQTLLDHQVLEEGGELLLQWDVLEPVVPPAQVAAAVADHAARVRRLADDPASWTDGAPPPVDDADVALLLRQGTTPGRTLFLLHPSGGDVLCYTDLSRLIDPGVTVVALTDPGLSGHAAPESVDALAELYLGVLRRHQPHGPYLLGGWSMGGDLAQRVACLLHEAGEHTALLVMLDSNDPTHIVDVPGSPAEADAEVRRRYVASLAGFLGVPLDAGEQPSQDDVDTALRSQGLLRPGSSAAERVAVFARHLRGLAAYEPRRLNDPGTRTLVVKAGRKAPVNSGVGMGVDDVPGDPADLGWTALLARPPRTEPVDAHHYSLLRGDPLAVIAALVNEELTRCERPAP</sequence>
<keyword evidence="3" id="KW-0596">Phosphopantetheine</keyword>
<dbReference type="InterPro" id="IPR020806">
    <property type="entry name" value="PKS_PP-bd"/>
</dbReference>
<dbReference type="Pfam" id="PF00975">
    <property type="entry name" value="Thioesterase"/>
    <property type="match status" value="1"/>
</dbReference>
<dbReference type="Proteomes" id="UP000199503">
    <property type="component" value="Unassembled WGS sequence"/>
</dbReference>
<dbReference type="InterPro" id="IPR014031">
    <property type="entry name" value="Ketoacyl_synth_C"/>
</dbReference>
<evidence type="ECO:0000313" key="10">
    <source>
        <dbReference type="Proteomes" id="UP000199503"/>
    </source>
</evidence>
<dbReference type="GO" id="GO:0005886">
    <property type="term" value="C:plasma membrane"/>
    <property type="evidence" value="ECO:0007669"/>
    <property type="project" value="TreeGrafter"/>
</dbReference>
<evidence type="ECO:0000256" key="1">
    <source>
        <dbReference type="ARBA" id="ARBA00001957"/>
    </source>
</evidence>
<evidence type="ECO:0000256" key="2">
    <source>
        <dbReference type="ARBA" id="ARBA00004924"/>
    </source>
</evidence>
<accession>A0A1H9WSG4</accession>
<dbReference type="InterPro" id="IPR050091">
    <property type="entry name" value="PKS_NRPS_Biosynth_Enz"/>
</dbReference>
<dbReference type="Pfam" id="PF00668">
    <property type="entry name" value="Condensation"/>
    <property type="match status" value="1"/>
</dbReference>
<dbReference type="SUPFAM" id="SSF47336">
    <property type="entry name" value="ACP-like"/>
    <property type="match status" value="1"/>
</dbReference>
<keyword evidence="10" id="KW-1185">Reference proteome</keyword>
<organism evidence="9 10">
    <name type="scientific">Lentzea albida</name>
    <dbReference type="NCBI Taxonomy" id="65499"/>
    <lineage>
        <taxon>Bacteria</taxon>
        <taxon>Bacillati</taxon>
        <taxon>Actinomycetota</taxon>
        <taxon>Actinomycetes</taxon>
        <taxon>Pseudonocardiales</taxon>
        <taxon>Pseudonocardiaceae</taxon>
        <taxon>Lentzea</taxon>
    </lineage>
</organism>
<dbReference type="Pfam" id="PF16197">
    <property type="entry name" value="KAsynt_C_assoc"/>
    <property type="match status" value="1"/>
</dbReference>
<dbReference type="PROSITE" id="PS50075">
    <property type="entry name" value="CARRIER"/>
    <property type="match status" value="1"/>
</dbReference>
<dbReference type="Pfam" id="PF00550">
    <property type="entry name" value="PP-binding"/>
    <property type="match status" value="1"/>
</dbReference>
<evidence type="ECO:0000256" key="5">
    <source>
        <dbReference type="ARBA" id="ARBA00022598"/>
    </source>
</evidence>
<dbReference type="Gene3D" id="3.30.70.3290">
    <property type="match status" value="1"/>
</dbReference>
<dbReference type="InterPro" id="IPR016036">
    <property type="entry name" value="Malonyl_transacylase_ACP-bd"/>
</dbReference>
<dbReference type="SMART" id="SM00825">
    <property type="entry name" value="PKS_KS"/>
    <property type="match status" value="1"/>
</dbReference>
<dbReference type="PROSITE" id="PS52004">
    <property type="entry name" value="KS3_2"/>
    <property type="match status" value="1"/>
</dbReference>
<dbReference type="GO" id="GO:0006633">
    <property type="term" value="P:fatty acid biosynthetic process"/>
    <property type="evidence" value="ECO:0007669"/>
    <property type="project" value="TreeGrafter"/>
</dbReference>
<dbReference type="InterPro" id="IPR020615">
    <property type="entry name" value="Thiolase_acyl_enz_int_AS"/>
</dbReference>
<dbReference type="SUPFAM" id="SSF55048">
    <property type="entry name" value="Probable ACP-binding domain of malonyl-CoA ACP transacylase"/>
    <property type="match status" value="1"/>
</dbReference>
<dbReference type="SUPFAM" id="SSF53474">
    <property type="entry name" value="alpha/beta-Hydrolases"/>
    <property type="match status" value="1"/>
</dbReference>
<dbReference type="GO" id="GO:0005737">
    <property type="term" value="C:cytoplasm"/>
    <property type="evidence" value="ECO:0007669"/>
    <property type="project" value="TreeGrafter"/>
</dbReference>
<dbReference type="Gene3D" id="3.30.559.30">
    <property type="entry name" value="Nonribosomal peptide synthetase, condensation domain"/>
    <property type="match status" value="1"/>
</dbReference>
<dbReference type="GO" id="GO:0004312">
    <property type="term" value="F:fatty acid synthase activity"/>
    <property type="evidence" value="ECO:0007669"/>
    <property type="project" value="TreeGrafter"/>
</dbReference>
<dbReference type="Gene3D" id="3.40.50.720">
    <property type="entry name" value="NAD(P)-binding Rossmann-like Domain"/>
    <property type="match status" value="1"/>
</dbReference>
<protein>
    <submittedName>
        <fullName evidence="9">Acyl transferase domain-containing protein</fullName>
    </submittedName>
</protein>
<dbReference type="OrthoDB" id="2472181at2"/>
<dbReference type="SMART" id="SM00824">
    <property type="entry name" value="PKS_TE"/>
    <property type="match status" value="1"/>
</dbReference>
<dbReference type="SMART" id="SM00823">
    <property type="entry name" value="PKS_PP"/>
    <property type="match status" value="1"/>
</dbReference>
<gene>
    <name evidence="9" type="ORF">SAMN04488000_12461</name>
</gene>